<feature type="non-terminal residue" evidence="1">
    <location>
        <position position="1"/>
    </location>
</feature>
<dbReference type="EMBL" id="LJIJ01000009">
    <property type="protein sequence ID" value="ODN06187.1"/>
    <property type="molecule type" value="Genomic_DNA"/>
</dbReference>
<keyword evidence="2" id="KW-1185">Reference proteome</keyword>
<organism evidence="1 2">
    <name type="scientific">Orchesella cincta</name>
    <name type="common">Springtail</name>
    <name type="synonym">Podura cincta</name>
    <dbReference type="NCBI Taxonomy" id="48709"/>
    <lineage>
        <taxon>Eukaryota</taxon>
        <taxon>Metazoa</taxon>
        <taxon>Ecdysozoa</taxon>
        <taxon>Arthropoda</taxon>
        <taxon>Hexapoda</taxon>
        <taxon>Collembola</taxon>
        <taxon>Entomobryomorpha</taxon>
        <taxon>Entomobryoidea</taxon>
        <taxon>Orchesellidae</taxon>
        <taxon>Orchesellinae</taxon>
        <taxon>Orchesella</taxon>
    </lineage>
</organism>
<evidence type="ECO:0000313" key="1">
    <source>
        <dbReference type="EMBL" id="ODN06187.1"/>
    </source>
</evidence>
<accession>A0A1D2NLS7</accession>
<dbReference type="AlphaFoldDB" id="A0A1D2NLS7"/>
<evidence type="ECO:0000313" key="2">
    <source>
        <dbReference type="Proteomes" id="UP000094527"/>
    </source>
</evidence>
<dbReference type="Proteomes" id="UP000094527">
    <property type="component" value="Unassembled WGS sequence"/>
</dbReference>
<reference evidence="1 2" key="1">
    <citation type="journal article" date="2016" name="Genome Biol. Evol.">
        <title>Gene Family Evolution Reflects Adaptation to Soil Environmental Stressors in the Genome of the Collembolan Orchesella cincta.</title>
        <authorList>
            <person name="Faddeeva-Vakhrusheva A."/>
            <person name="Derks M.F."/>
            <person name="Anvar S.Y."/>
            <person name="Agamennone V."/>
            <person name="Suring W."/>
            <person name="Smit S."/>
            <person name="van Straalen N.M."/>
            <person name="Roelofs D."/>
        </authorList>
    </citation>
    <scope>NUCLEOTIDE SEQUENCE [LARGE SCALE GENOMIC DNA]</scope>
    <source>
        <tissue evidence="1">Mixed pool</tissue>
    </source>
</reference>
<sequence length="72" mass="7756">IAGSSRHFQLLVASGLYSGATRYIVGGGSESLSQSFFNSSIPVNKELLRYEGHYLDMVLVSKASILVIYGLS</sequence>
<comment type="caution">
    <text evidence="1">The sequence shown here is derived from an EMBL/GenBank/DDBJ whole genome shotgun (WGS) entry which is preliminary data.</text>
</comment>
<protein>
    <submittedName>
        <fullName evidence="1">Uncharacterized protein</fullName>
    </submittedName>
</protein>
<gene>
    <name evidence="1" type="ORF">Ocin01_00441</name>
</gene>
<proteinExistence type="predicted"/>
<name>A0A1D2NLS7_ORCCI</name>